<comment type="caution">
    <text evidence="7">The sequence shown here is derived from an EMBL/GenBank/DDBJ whole genome shotgun (WGS) entry which is preliminary data.</text>
</comment>
<dbReference type="RefSeq" id="WP_182978973.1">
    <property type="nucleotide sequence ID" value="NZ_BAABGB010000058.1"/>
</dbReference>
<keyword evidence="5" id="KW-0732">Signal</keyword>
<dbReference type="Pfam" id="PF13442">
    <property type="entry name" value="Cytochrome_CBB3"/>
    <property type="match status" value="1"/>
</dbReference>
<keyword evidence="8" id="KW-1185">Reference proteome</keyword>
<evidence type="ECO:0000313" key="8">
    <source>
        <dbReference type="Proteomes" id="UP000577891"/>
    </source>
</evidence>
<evidence type="ECO:0000256" key="2">
    <source>
        <dbReference type="ARBA" id="ARBA00022723"/>
    </source>
</evidence>
<organism evidence="7 8">
    <name type="scientific">Gluconacetobacter asukensis</name>
    <dbReference type="NCBI Taxonomy" id="1017181"/>
    <lineage>
        <taxon>Bacteria</taxon>
        <taxon>Pseudomonadati</taxon>
        <taxon>Pseudomonadota</taxon>
        <taxon>Alphaproteobacteria</taxon>
        <taxon>Acetobacterales</taxon>
        <taxon>Acetobacteraceae</taxon>
        <taxon>Gluconacetobacter</taxon>
    </lineage>
</organism>
<protein>
    <submittedName>
        <fullName evidence="7">Cytochrome c</fullName>
    </submittedName>
</protein>
<evidence type="ECO:0000313" key="7">
    <source>
        <dbReference type="EMBL" id="MBB2172418.1"/>
    </source>
</evidence>
<accession>A0A7W4J0U7</accession>
<dbReference type="GO" id="GO:0046872">
    <property type="term" value="F:metal ion binding"/>
    <property type="evidence" value="ECO:0007669"/>
    <property type="project" value="UniProtKB-KW"/>
</dbReference>
<keyword evidence="1 4" id="KW-0349">Heme</keyword>
<feature type="domain" description="Cytochrome c" evidence="6">
    <location>
        <begin position="44"/>
        <end position="122"/>
    </location>
</feature>
<feature type="chain" id="PRO_5030702814" evidence="5">
    <location>
        <begin position="31"/>
        <end position="156"/>
    </location>
</feature>
<name>A0A7W4J0U7_9PROT</name>
<evidence type="ECO:0000259" key="6">
    <source>
        <dbReference type="PROSITE" id="PS51007"/>
    </source>
</evidence>
<dbReference type="InterPro" id="IPR009056">
    <property type="entry name" value="Cyt_c-like_dom"/>
</dbReference>
<dbReference type="Gene3D" id="1.10.760.10">
    <property type="entry name" value="Cytochrome c-like domain"/>
    <property type="match status" value="1"/>
</dbReference>
<sequence length="156" mass="16429">MPRKQFFRLMPSGIVGAMALCVASPSPLHAARPAASSIPSFTAEQAQSGADLYQRACAMCHGADLSGNFQTPSLKGRLVASWAGTPLSRLTGYIQRAMPLMAPGTLSPEDATTLVAFLMRENGASPAKTALPITEKRQASLKFPALTIQPDTSPSK</sequence>
<reference evidence="7 8" key="1">
    <citation type="submission" date="2020-04" db="EMBL/GenBank/DDBJ databases">
        <title>Description of novel Gluconacetobacter.</title>
        <authorList>
            <person name="Sombolestani A."/>
        </authorList>
    </citation>
    <scope>NUCLEOTIDE SEQUENCE [LARGE SCALE GENOMIC DNA]</scope>
    <source>
        <strain evidence="7 8">LMG 27724</strain>
    </source>
</reference>
<gene>
    <name evidence="7" type="ORF">HLH35_09885</name>
</gene>
<evidence type="ECO:0000256" key="4">
    <source>
        <dbReference type="PROSITE-ProRule" id="PRU00433"/>
    </source>
</evidence>
<keyword evidence="3 4" id="KW-0408">Iron</keyword>
<dbReference type="Proteomes" id="UP000577891">
    <property type="component" value="Unassembled WGS sequence"/>
</dbReference>
<feature type="signal peptide" evidence="5">
    <location>
        <begin position="1"/>
        <end position="30"/>
    </location>
</feature>
<evidence type="ECO:0000256" key="1">
    <source>
        <dbReference type="ARBA" id="ARBA00022617"/>
    </source>
</evidence>
<dbReference type="GO" id="GO:0020037">
    <property type="term" value="F:heme binding"/>
    <property type="evidence" value="ECO:0007669"/>
    <property type="project" value="InterPro"/>
</dbReference>
<dbReference type="PROSITE" id="PS51007">
    <property type="entry name" value="CYTC"/>
    <property type="match status" value="1"/>
</dbReference>
<dbReference type="InterPro" id="IPR036909">
    <property type="entry name" value="Cyt_c-like_dom_sf"/>
</dbReference>
<evidence type="ECO:0000256" key="3">
    <source>
        <dbReference type="ARBA" id="ARBA00023004"/>
    </source>
</evidence>
<dbReference type="EMBL" id="JABEQE010000007">
    <property type="protein sequence ID" value="MBB2172418.1"/>
    <property type="molecule type" value="Genomic_DNA"/>
</dbReference>
<proteinExistence type="predicted"/>
<evidence type="ECO:0000256" key="5">
    <source>
        <dbReference type="SAM" id="SignalP"/>
    </source>
</evidence>
<dbReference type="AlphaFoldDB" id="A0A7W4J0U7"/>
<dbReference type="SUPFAM" id="SSF46626">
    <property type="entry name" value="Cytochrome c"/>
    <property type="match status" value="1"/>
</dbReference>
<dbReference type="GO" id="GO:0009055">
    <property type="term" value="F:electron transfer activity"/>
    <property type="evidence" value="ECO:0007669"/>
    <property type="project" value="InterPro"/>
</dbReference>
<keyword evidence="2 4" id="KW-0479">Metal-binding</keyword>